<dbReference type="EMBL" id="CM008047">
    <property type="protein sequence ID" value="PVH63888.1"/>
    <property type="molecule type" value="Genomic_DNA"/>
</dbReference>
<keyword evidence="2" id="KW-0472">Membrane</keyword>
<gene>
    <name evidence="3" type="ORF">PAHAL_2G131900</name>
</gene>
<evidence type="ECO:0000256" key="1">
    <source>
        <dbReference type="SAM" id="MobiDB-lite"/>
    </source>
</evidence>
<dbReference type="AlphaFoldDB" id="A0A2T8KNY3"/>
<keyword evidence="2" id="KW-0812">Transmembrane</keyword>
<feature type="compositionally biased region" description="Low complexity" evidence="1">
    <location>
        <begin position="1"/>
        <end position="17"/>
    </location>
</feature>
<proteinExistence type="predicted"/>
<protein>
    <submittedName>
        <fullName evidence="3">Uncharacterized protein</fullName>
    </submittedName>
</protein>
<keyword evidence="2" id="KW-1133">Transmembrane helix</keyword>
<dbReference type="PANTHER" id="PTHR36393">
    <property type="entry name" value="SULFATE ADENYLYLTRANSFERASE SUBUNIT"/>
    <property type="match status" value="1"/>
</dbReference>
<feature type="region of interest" description="Disordered" evidence="1">
    <location>
        <begin position="1"/>
        <end position="42"/>
    </location>
</feature>
<name>A0A2T8KNY3_9POAL</name>
<evidence type="ECO:0000313" key="3">
    <source>
        <dbReference type="EMBL" id="PVH63888.1"/>
    </source>
</evidence>
<dbReference type="Proteomes" id="UP000243499">
    <property type="component" value="Chromosome 2"/>
</dbReference>
<feature type="transmembrane region" description="Helical" evidence="2">
    <location>
        <begin position="162"/>
        <end position="194"/>
    </location>
</feature>
<sequence length="253" mass="27822">MLLGCRRPTTGPPRFTRNFNPTHATPRHGRHGAMSLAHPPPSLPRLRALRRDGILSSIGRFPSIPGCLPPGSTLRSCGRAGRAYCLFSGGDNRKKQDEARKALENALGQKKAEFDKWDVEIERRRQRRRPGGPAAGGGGWSGGGRWFRWLTSGDFWDAAKQIVLTILGIISAFFLIANFNVLVAAVINSLLLVLRTIRRTLSFIAHCVFQDALVERPGPKSSTLHNSNVAAVPVKERAGMSVTERVIKKWGTD</sequence>
<evidence type="ECO:0000256" key="2">
    <source>
        <dbReference type="SAM" id="Phobius"/>
    </source>
</evidence>
<accession>A0A2T8KNY3</accession>
<dbReference type="PANTHER" id="PTHR36393:SF1">
    <property type="entry name" value="SULFATE ADENYLYLTRANSFERASE SUBUNIT"/>
    <property type="match status" value="1"/>
</dbReference>
<dbReference type="Gramene" id="PVH63888">
    <property type="protein sequence ID" value="PVH63888"/>
    <property type="gene ID" value="PAHAL_2G131900"/>
</dbReference>
<reference evidence="3" key="1">
    <citation type="submission" date="2018-04" db="EMBL/GenBank/DDBJ databases">
        <title>WGS assembly of Panicum hallii.</title>
        <authorList>
            <person name="Lovell J."/>
            <person name="Jenkins J."/>
            <person name="Lowry D."/>
            <person name="Mamidi S."/>
            <person name="Sreedasyam A."/>
            <person name="Weng X."/>
            <person name="Barry K."/>
            <person name="Bonette J."/>
            <person name="Campitelli B."/>
            <person name="Daum C."/>
            <person name="Gordon S."/>
            <person name="Gould B."/>
            <person name="Lipzen A."/>
            <person name="Macqueen A."/>
            <person name="Palacio-Mejia J."/>
            <person name="Plott C."/>
            <person name="Shakirov E."/>
            <person name="Shu S."/>
            <person name="Yoshinaga Y."/>
            <person name="Zane M."/>
            <person name="Rokhsar D."/>
            <person name="Grimwood J."/>
            <person name="Schmutz J."/>
            <person name="Juenger T."/>
        </authorList>
    </citation>
    <scope>NUCLEOTIDE SEQUENCE [LARGE SCALE GENOMIC DNA]</scope>
    <source>
        <strain evidence="3">FIL2</strain>
    </source>
</reference>
<organism evidence="3">
    <name type="scientific">Panicum hallii</name>
    <dbReference type="NCBI Taxonomy" id="206008"/>
    <lineage>
        <taxon>Eukaryota</taxon>
        <taxon>Viridiplantae</taxon>
        <taxon>Streptophyta</taxon>
        <taxon>Embryophyta</taxon>
        <taxon>Tracheophyta</taxon>
        <taxon>Spermatophyta</taxon>
        <taxon>Magnoliopsida</taxon>
        <taxon>Liliopsida</taxon>
        <taxon>Poales</taxon>
        <taxon>Poaceae</taxon>
        <taxon>PACMAD clade</taxon>
        <taxon>Panicoideae</taxon>
        <taxon>Panicodae</taxon>
        <taxon>Paniceae</taxon>
        <taxon>Panicinae</taxon>
        <taxon>Panicum</taxon>
        <taxon>Panicum sect. Panicum</taxon>
    </lineage>
</organism>